<name>S8EIH9_FOMSC</name>
<reference evidence="1 2" key="1">
    <citation type="journal article" date="2012" name="Science">
        <title>The Paleozoic origin of enzymatic lignin decomposition reconstructed from 31 fungal genomes.</title>
        <authorList>
            <person name="Floudas D."/>
            <person name="Binder M."/>
            <person name="Riley R."/>
            <person name="Barry K."/>
            <person name="Blanchette R.A."/>
            <person name="Henrissat B."/>
            <person name="Martinez A.T."/>
            <person name="Otillar R."/>
            <person name="Spatafora J.W."/>
            <person name="Yadav J.S."/>
            <person name="Aerts A."/>
            <person name="Benoit I."/>
            <person name="Boyd A."/>
            <person name="Carlson A."/>
            <person name="Copeland A."/>
            <person name="Coutinho P.M."/>
            <person name="de Vries R.P."/>
            <person name="Ferreira P."/>
            <person name="Findley K."/>
            <person name="Foster B."/>
            <person name="Gaskell J."/>
            <person name="Glotzer D."/>
            <person name="Gorecki P."/>
            <person name="Heitman J."/>
            <person name="Hesse C."/>
            <person name="Hori C."/>
            <person name="Igarashi K."/>
            <person name="Jurgens J.A."/>
            <person name="Kallen N."/>
            <person name="Kersten P."/>
            <person name="Kohler A."/>
            <person name="Kuees U."/>
            <person name="Kumar T.K.A."/>
            <person name="Kuo A."/>
            <person name="LaButti K."/>
            <person name="Larrondo L.F."/>
            <person name="Lindquist E."/>
            <person name="Ling A."/>
            <person name="Lombard V."/>
            <person name="Lucas S."/>
            <person name="Lundell T."/>
            <person name="Martin R."/>
            <person name="McLaughlin D.J."/>
            <person name="Morgenstern I."/>
            <person name="Morin E."/>
            <person name="Murat C."/>
            <person name="Nagy L.G."/>
            <person name="Nolan M."/>
            <person name="Ohm R.A."/>
            <person name="Patyshakuliyeva A."/>
            <person name="Rokas A."/>
            <person name="Ruiz-Duenas F.J."/>
            <person name="Sabat G."/>
            <person name="Salamov A."/>
            <person name="Samejima M."/>
            <person name="Schmutz J."/>
            <person name="Slot J.C."/>
            <person name="St John F."/>
            <person name="Stenlid J."/>
            <person name="Sun H."/>
            <person name="Sun S."/>
            <person name="Syed K."/>
            <person name="Tsang A."/>
            <person name="Wiebenga A."/>
            <person name="Young D."/>
            <person name="Pisabarro A."/>
            <person name="Eastwood D.C."/>
            <person name="Martin F."/>
            <person name="Cullen D."/>
            <person name="Grigoriev I.V."/>
            <person name="Hibbett D.S."/>
        </authorList>
    </citation>
    <scope>NUCLEOTIDE SEQUENCE</scope>
    <source>
        <strain evidence="2">FP-58527</strain>
    </source>
</reference>
<dbReference type="InParanoid" id="S8EIH9"/>
<gene>
    <name evidence="1" type="ORF">FOMPIDRAFT_1114536</name>
</gene>
<dbReference type="Proteomes" id="UP000015241">
    <property type="component" value="Unassembled WGS sequence"/>
</dbReference>
<evidence type="ECO:0000313" key="1">
    <source>
        <dbReference type="EMBL" id="EPT04073.1"/>
    </source>
</evidence>
<evidence type="ECO:0008006" key="3">
    <source>
        <dbReference type="Google" id="ProtNLM"/>
    </source>
</evidence>
<dbReference type="eggNOG" id="ENOG502SHSB">
    <property type="taxonomic scope" value="Eukaryota"/>
</dbReference>
<dbReference type="Pfam" id="PF18759">
    <property type="entry name" value="Plavaka"/>
    <property type="match status" value="1"/>
</dbReference>
<dbReference type="AlphaFoldDB" id="S8EIH9"/>
<dbReference type="InterPro" id="IPR041078">
    <property type="entry name" value="Plavaka"/>
</dbReference>
<accession>S8EIH9</accession>
<protein>
    <recommendedName>
        <fullName evidence="3">C2H2-type domain-containing protein</fullName>
    </recommendedName>
</protein>
<dbReference type="STRING" id="743788.S8EIH9"/>
<dbReference type="EMBL" id="KE504128">
    <property type="protein sequence ID" value="EPT04073.1"/>
    <property type="molecule type" value="Genomic_DNA"/>
</dbReference>
<keyword evidence="2" id="KW-1185">Reference proteome</keyword>
<dbReference type="HOGENOM" id="CLU_006344_2_3_1"/>
<proteinExistence type="predicted"/>
<sequence length="416" mass="47448">MYKQKRTLDELLGQTCEACDQWFETMQGLMAHQSMSRKCSWYKRGKLKAVFKPDLEKQASSSSERTAIQLDDEEDTRVEDFREKLGLSYHNMRALLQKVDSMPERAKWKEEWLTFKDRPGERHLVQFRDVIEAIRALLGNPAHADRIVYRPSKLFSSSARDNRIYTEMWTGKWWHALQSLLPEGSALAPVIISTDKTQLTQFSGNRSAYPVYMTLGNIPKDLRRKPSEHACVLIGYLSVDKINSTGLTERKHRALVQQLFHKSVKIILEPLIEAGKNGIDVTGGDGKVRRVHPVLTAYVADYPEQCLVTCSKYGTCPICQCPESSLGEEGAQTPRRRVWTLDVLKLSRSKGAKGSSAFINACQNLNVSGYVIDPFWKEHTLADIHLCITPDVLHQLYQGVFKHVLEWCSEAMDEKE</sequence>
<evidence type="ECO:0000313" key="2">
    <source>
        <dbReference type="Proteomes" id="UP000015241"/>
    </source>
</evidence>
<dbReference type="OrthoDB" id="2418900at2759"/>
<organism evidence="1 2">
    <name type="scientific">Fomitopsis schrenkii</name>
    <name type="common">Brown rot fungus</name>
    <dbReference type="NCBI Taxonomy" id="2126942"/>
    <lineage>
        <taxon>Eukaryota</taxon>
        <taxon>Fungi</taxon>
        <taxon>Dikarya</taxon>
        <taxon>Basidiomycota</taxon>
        <taxon>Agaricomycotina</taxon>
        <taxon>Agaricomycetes</taxon>
        <taxon>Polyporales</taxon>
        <taxon>Fomitopsis</taxon>
    </lineage>
</organism>
<feature type="non-terminal residue" evidence="1">
    <location>
        <position position="416"/>
    </location>
</feature>